<name>X1KG71_9ZZZZ</name>
<dbReference type="AlphaFoldDB" id="X1KG71"/>
<feature type="non-terminal residue" evidence="1">
    <location>
        <position position="171"/>
    </location>
</feature>
<accession>X1KG71</accession>
<sequence length="171" mass="19267">MDRRYKVLVFLLLAVLCVAIVYAELTFRFLETYPAEGTVTETTYKFTLWDPRLMLVDPANGIIQFEPVEKYQSVTTGNYDLKWKDTYGPSGIVWLSFEVYDVTGDQEAVKVDCITGEIITDGSATNWVPWPTEGKDITDAIGNHVPMRWIWDTAAGLDVGDHAYTITIIAS</sequence>
<gene>
    <name evidence="1" type="ORF">S03H2_58585</name>
</gene>
<comment type="caution">
    <text evidence="1">The sequence shown here is derived from an EMBL/GenBank/DDBJ whole genome shotgun (WGS) entry which is preliminary data.</text>
</comment>
<protein>
    <submittedName>
        <fullName evidence="1">Uncharacterized protein</fullName>
    </submittedName>
</protein>
<dbReference type="EMBL" id="BARU01037627">
    <property type="protein sequence ID" value="GAH89159.1"/>
    <property type="molecule type" value="Genomic_DNA"/>
</dbReference>
<proteinExistence type="predicted"/>
<evidence type="ECO:0000313" key="1">
    <source>
        <dbReference type="EMBL" id="GAH89159.1"/>
    </source>
</evidence>
<organism evidence="1">
    <name type="scientific">marine sediment metagenome</name>
    <dbReference type="NCBI Taxonomy" id="412755"/>
    <lineage>
        <taxon>unclassified sequences</taxon>
        <taxon>metagenomes</taxon>
        <taxon>ecological metagenomes</taxon>
    </lineage>
</organism>
<reference evidence="1" key="1">
    <citation type="journal article" date="2014" name="Front. Microbiol.">
        <title>High frequency of phylogenetically diverse reductive dehalogenase-homologous genes in deep subseafloor sedimentary metagenomes.</title>
        <authorList>
            <person name="Kawai M."/>
            <person name="Futagami T."/>
            <person name="Toyoda A."/>
            <person name="Takaki Y."/>
            <person name="Nishi S."/>
            <person name="Hori S."/>
            <person name="Arai W."/>
            <person name="Tsubouchi T."/>
            <person name="Morono Y."/>
            <person name="Uchiyama I."/>
            <person name="Ito T."/>
            <person name="Fujiyama A."/>
            <person name="Inagaki F."/>
            <person name="Takami H."/>
        </authorList>
    </citation>
    <scope>NUCLEOTIDE SEQUENCE</scope>
    <source>
        <strain evidence="1">Expedition CK06-06</strain>
    </source>
</reference>